<keyword evidence="6" id="KW-0503">Monooxygenase</keyword>
<dbReference type="OrthoDB" id="1470350at2759"/>
<comment type="similarity">
    <text evidence="2 6">Belongs to the cytochrome P450 family.</text>
</comment>
<evidence type="ECO:0000256" key="5">
    <source>
        <dbReference type="ARBA" id="ARBA00023004"/>
    </source>
</evidence>
<evidence type="ECO:0000256" key="6">
    <source>
        <dbReference type="RuleBase" id="RU000461"/>
    </source>
</evidence>
<keyword evidence="7" id="KW-0472">Membrane</keyword>
<evidence type="ECO:0000256" key="7">
    <source>
        <dbReference type="SAM" id="Phobius"/>
    </source>
</evidence>
<keyword evidence="5 6" id="KW-0408">Iron</keyword>
<evidence type="ECO:0000313" key="9">
    <source>
        <dbReference type="Proteomes" id="UP000770015"/>
    </source>
</evidence>
<gene>
    <name evidence="8" type="ORF">F5X68DRAFT_175526</name>
</gene>
<comment type="caution">
    <text evidence="8">The sequence shown here is derived from an EMBL/GenBank/DDBJ whole genome shotgun (WGS) entry which is preliminary data.</text>
</comment>
<dbReference type="GO" id="GO:0020037">
    <property type="term" value="F:heme binding"/>
    <property type="evidence" value="ECO:0007669"/>
    <property type="project" value="InterPro"/>
</dbReference>
<dbReference type="Gene3D" id="1.10.630.10">
    <property type="entry name" value="Cytochrome P450"/>
    <property type="match status" value="1"/>
</dbReference>
<dbReference type="PANTHER" id="PTHR24305">
    <property type="entry name" value="CYTOCHROME P450"/>
    <property type="match status" value="1"/>
</dbReference>
<keyword evidence="4 6" id="KW-0479">Metal-binding</keyword>
<evidence type="ECO:0000313" key="8">
    <source>
        <dbReference type="EMBL" id="KAH6670950.1"/>
    </source>
</evidence>
<evidence type="ECO:0000256" key="4">
    <source>
        <dbReference type="ARBA" id="ARBA00022723"/>
    </source>
</evidence>
<sequence>MLSVFLSDGQVFQGLLRPGVLAILISTVVGISYTVYRIINLRRPIQGIPYNQKAARHLLGDVPEFLAAADGKTWWAIQGLKHKSPIVQIFMRPFGRPWVVITDPLEAVDICLRRTKEFDRSDETAAFFHGVMPLHHVCLKTLDPQFKKNRDLVNELMAPSFTHEVAAPQIYQNVMSLMTLFEKKVELSKSLPFDASEDIHQATLDTIMGVSFGLGDETSQISKKIASLAPKIDETHQDRFEFEPVGLDPELRAFTVLADSLAIAIESPAPGIHHFLYRNLSPTMRQAAASRDRIRARETKKSIERKLAGRPLRCALDQVLAREDAIAEREGRKPDYNSKIIFDELMGFLIGGHETMSSILRWGPKFINDDQRVQATLRKALHEAYPQAKAEARVPTLTEILKTQVPYLEATIEEIMRYTMPSPTLFRDTIIDSEILGYKIPKGTTLLFLANGPGFMMPSVPVSEEKYRNAGSAQRGHIGTFDDSDITKFLPERWLKTRKSGKGAEEVFFDANAGPALAFGVGPRACFGKRLALVQIRIYFTLLIWSFELQGLPPQLAAHEDYWSLSRIPKHVYLNLRKAAF</sequence>
<dbReference type="GO" id="GO:0005506">
    <property type="term" value="F:iron ion binding"/>
    <property type="evidence" value="ECO:0007669"/>
    <property type="project" value="InterPro"/>
</dbReference>
<dbReference type="GO" id="GO:0004497">
    <property type="term" value="F:monooxygenase activity"/>
    <property type="evidence" value="ECO:0007669"/>
    <property type="project" value="UniProtKB-KW"/>
</dbReference>
<dbReference type="InterPro" id="IPR001128">
    <property type="entry name" value="Cyt_P450"/>
</dbReference>
<name>A0A9P8V1D4_9PEZI</name>
<keyword evidence="7" id="KW-1133">Transmembrane helix</keyword>
<reference evidence="8" key="1">
    <citation type="journal article" date="2021" name="Nat. Commun.">
        <title>Genetic determinants of endophytism in the Arabidopsis root mycobiome.</title>
        <authorList>
            <person name="Mesny F."/>
            <person name="Miyauchi S."/>
            <person name="Thiergart T."/>
            <person name="Pickel B."/>
            <person name="Atanasova L."/>
            <person name="Karlsson M."/>
            <person name="Huettel B."/>
            <person name="Barry K.W."/>
            <person name="Haridas S."/>
            <person name="Chen C."/>
            <person name="Bauer D."/>
            <person name="Andreopoulos W."/>
            <person name="Pangilinan J."/>
            <person name="LaButti K."/>
            <person name="Riley R."/>
            <person name="Lipzen A."/>
            <person name="Clum A."/>
            <person name="Drula E."/>
            <person name="Henrissat B."/>
            <person name="Kohler A."/>
            <person name="Grigoriev I.V."/>
            <person name="Martin F.M."/>
            <person name="Hacquard S."/>
        </authorList>
    </citation>
    <scope>NUCLEOTIDE SEQUENCE</scope>
    <source>
        <strain evidence="8">MPI-SDFR-AT-0117</strain>
    </source>
</reference>
<evidence type="ECO:0000256" key="1">
    <source>
        <dbReference type="ARBA" id="ARBA00001971"/>
    </source>
</evidence>
<dbReference type="Pfam" id="PF00067">
    <property type="entry name" value="p450"/>
    <property type="match status" value="2"/>
</dbReference>
<dbReference type="PRINTS" id="PR00385">
    <property type="entry name" value="P450"/>
</dbReference>
<dbReference type="AlphaFoldDB" id="A0A9P8V1D4"/>
<accession>A0A9P8V1D4</accession>
<dbReference type="InterPro" id="IPR017972">
    <property type="entry name" value="Cyt_P450_CS"/>
</dbReference>
<proteinExistence type="inferred from homology"/>
<evidence type="ECO:0000256" key="3">
    <source>
        <dbReference type="ARBA" id="ARBA00022617"/>
    </source>
</evidence>
<dbReference type="SUPFAM" id="SSF48264">
    <property type="entry name" value="Cytochrome P450"/>
    <property type="match status" value="1"/>
</dbReference>
<dbReference type="EMBL" id="JAGSXJ010000029">
    <property type="protein sequence ID" value="KAH6670950.1"/>
    <property type="molecule type" value="Genomic_DNA"/>
</dbReference>
<protein>
    <submittedName>
        <fullName evidence="8">Cytochrome P450</fullName>
    </submittedName>
</protein>
<keyword evidence="9" id="KW-1185">Reference proteome</keyword>
<dbReference type="PANTHER" id="PTHR24305:SF232">
    <property type="entry name" value="P450, PUTATIVE (EUROFUNG)-RELATED"/>
    <property type="match status" value="1"/>
</dbReference>
<dbReference type="InterPro" id="IPR036396">
    <property type="entry name" value="Cyt_P450_sf"/>
</dbReference>
<comment type="cofactor">
    <cofactor evidence="1">
        <name>heme</name>
        <dbReference type="ChEBI" id="CHEBI:30413"/>
    </cofactor>
</comment>
<keyword evidence="6" id="KW-0560">Oxidoreductase</keyword>
<feature type="transmembrane region" description="Helical" evidence="7">
    <location>
        <begin position="20"/>
        <end position="39"/>
    </location>
</feature>
<evidence type="ECO:0000256" key="2">
    <source>
        <dbReference type="ARBA" id="ARBA00010617"/>
    </source>
</evidence>
<organism evidence="8 9">
    <name type="scientific">Plectosphaerella plurivora</name>
    <dbReference type="NCBI Taxonomy" id="936078"/>
    <lineage>
        <taxon>Eukaryota</taxon>
        <taxon>Fungi</taxon>
        <taxon>Dikarya</taxon>
        <taxon>Ascomycota</taxon>
        <taxon>Pezizomycotina</taxon>
        <taxon>Sordariomycetes</taxon>
        <taxon>Hypocreomycetidae</taxon>
        <taxon>Glomerellales</taxon>
        <taxon>Plectosphaerellaceae</taxon>
        <taxon>Plectosphaerella</taxon>
    </lineage>
</organism>
<dbReference type="Proteomes" id="UP000770015">
    <property type="component" value="Unassembled WGS sequence"/>
</dbReference>
<keyword evidence="7" id="KW-0812">Transmembrane</keyword>
<dbReference type="InterPro" id="IPR050121">
    <property type="entry name" value="Cytochrome_P450_monoxygenase"/>
</dbReference>
<dbReference type="PROSITE" id="PS00086">
    <property type="entry name" value="CYTOCHROME_P450"/>
    <property type="match status" value="1"/>
</dbReference>
<keyword evidence="3 6" id="KW-0349">Heme</keyword>
<dbReference type="GO" id="GO:0016705">
    <property type="term" value="F:oxidoreductase activity, acting on paired donors, with incorporation or reduction of molecular oxygen"/>
    <property type="evidence" value="ECO:0007669"/>
    <property type="project" value="InterPro"/>
</dbReference>